<dbReference type="InterPro" id="IPR050145">
    <property type="entry name" value="Centrin_CML-like"/>
</dbReference>
<evidence type="ECO:0000313" key="5">
    <source>
        <dbReference type="Proteomes" id="UP001159364"/>
    </source>
</evidence>
<dbReference type="InterPro" id="IPR002048">
    <property type="entry name" value="EF_hand_dom"/>
</dbReference>
<sequence length="185" mass="21092">MSTVSFLEFQYKLSRNKYLRKPFRLFSSRDRQNGFLPTCQLHLKEMRQVLDKFDSNRDGKISPEEYKPAVTATGHGSVNGEVRKIFQVVDLVGDGYIDFKDFVEAQKKGGSVRTLDIRSAFRTFDSNGDGKISAEEVMKVLWRLGESCSLEGCRRVVRAVDVDGDGMVCRGFNSFETQDQFILNH</sequence>
<evidence type="ECO:0000313" key="4">
    <source>
        <dbReference type="EMBL" id="KAJ8763491.1"/>
    </source>
</evidence>
<feature type="domain" description="EF-hand" evidence="3">
    <location>
        <begin position="77"/>
        <end position="111"/>
    </location>
</feature>
<keyword evidence="1" id="KW-0677">Repeat</keyword>
<reference evidence="4 5" key="1">
    <citation type="submission" date="2021-09" db="EMBL/GenBank/DDBJ databases">
        <title>Genomic insights and catalytic innovation underlie evolution of tropane alkaloids biosynthesis.</title>
        <authorList>
            <person name="Wang Y.-J."/>
            <person name="Tian T."/>
            <person name="Huang J.-P."/>
            <person name="Huang S.-X."/>
        </authorList>
    </citation>
    <scope>NUCLEOTIDE SEQUENCE [LARGE SCALE GENOMIC DNA]</scope>
    <source>
        <strain evidence="4">KIB-2018</strain>
        <tissue evidence="4">Leaf</tissue>
    </source>
</reference>
<dbReference type="SUPFAM" id="SSF47473">
    <property type="entry name" value="EF-hand"/>
    <property type="match status" value="1"/>
</dbReference>
<dbReference type="PROSITE" id="PS00018">
    <property type="entry name" value="EF_HAND_1"/>
    <property type="match status" value="2"/>
</dbReference>
<evidence type="ECO:0000256" key="2">
    <source>
        <dbReference type="ARBA" id="ARBA00022837"/>
    </source>
</evidence>
<dbReference type="EMBL" id="JAIWQS010000005">
    <property type="protein sequence ID" value="KAJ8763491.1"/>
    <property type="molecule type" value="Genomic_DNA"/>
</dbReference>
<dbReference type="Gene3D" id="1.10.238.10">
    <property type="entry name" value="EF-hand"/>
    <property type="match status" value="2"/>
</dbReference>
<dbReference type="GO" id="GO:0005509">
    <property type="term" value="F:calcium ion binding"/>
    <property type="evidence" value="ECO:0007669"/>
    <property type="project" value="InterPro"/>
</dbReference>
<gene>
    <name evidence="4" type="ORF">K2173_002374</name>
</gene>
<dbReference type="Pfam" id="PF13499">
    <property type="entry name" value="EF-hand_7"/>
    <property type="match status" value="2"/>
</dbReference>
<evidence type="ECO:0000259" key="3">
    <source>
        <dbReference type="PROSITE" id="PS50222"/>
    </source>
</evidence>
<dbReference type="PROSITE" id="PS50222">
    <property type="entry name" value="EF_HAND_2"/>
    <property type="match status" value="3"/>
</dbReference>
<protein>
    <recommendedName>
        <fullName evidence="3">EF-hand domain-containing protein</fullName>
    </recommendedName>
</protein>
<evidence type="ECO:0000256" key="1">
    <source>
        <dbReference type="ARBA" id="ARBA00022737"/>
    </source>
</evidence>
<dbReference type="InterPro" id="IPR011992">
    <property type="entry name" value="EF-hand-dom_pair"/>
</dbReference>
<dbReference type="Proteomes" id="UP001159364">
    <property type="component" value="Linkage Group LG05"/>
</dbReference>
<dbReference type="CDD" id="cd00051">
    <property type="entry name" value="EFh"/>
    <property type="match status" value="2"/>
</dbReference>
<name>A0AAV8T9S4_9ROSI</name>
<dbReference type="SMART" id="SM00054">
    <property type="entry name" value="EFh"/>
    <property type="match status" value="3"/>
</dbReference>
<dbReference type="FunFam" id="1.10.238.10:FF:000001">
    <property type="entry name" value="Calmodulin 1"/>
    <property type="match status" value="1"/>
</dbReference>
<accession>A0AAV8T9S4</accession>
<dbReference type="PANTHER" id="PTHR23050">
    <property type="entry name" value="CALCIUM BINDING PROTEIN"/>
    <property type="match status" value="1"/>
</dbReference>
<organism evidence="4 5">
    <name type="scientific">Erythroxylum novogranatense</name>
    <dbReference type="NCBI Taxonomy" id="1862640"/>
    <lineage>
        <taxon>Eukaryota</taxon>
        <taxon>Viridiplantae</taxon>
        <taxon>Streptophyta</taxon>
        <taxon>Embryophyta</taxon>
        <taxon>Tracheophyta</taxon>
        <taxon>Spermatophyta</taxon>
        <taxon>Magnoliopsida</taxon>
        <taxon>eudicotyledons</taxon>
        <taxon>Gunneridae</taxon>
        <taxon>Pentapetalae</taxon>
        <taxon>rosids</taxon>
        <taxon>fabids</taxon>
        <taxon>Malpighiales</taxon>
        <taxon>Erythroxylaceae</taxon>
        <taxon>Erythroxylum</taxon>
    </lineage>
</organism>
<keyword evidence="2" id="KW-0106">Calcium</keyword>
<dbReference type="AlphaFoldDB" id="A0AAV8T9S4"/>
<feature type="domain" description="EF-hand" evidence="3">
    <location>
        <begin position="41"/>
        <end position="76"/>
    </location>
</feature>
<keyword evidence="5" id="KW-1185">Reference proteome</keyword>
<feature type="domain" description="EF-hand" evidence="3">
    <location>
        <begin position="112"/>
        <end position="147"/>
    </location>
</feature>
<dbReference type="InterPro" id="IPR018247">
    <property type="entry name" value="EF_Hand_1_Ca_BS"/>
</dbReference>
<proteinExistence type="predicted"/>
<comment type="caution">
    <text evidence="4">The sequence shown here is derived from an EMBL/GenBank/DDBJ whole genome shotgun (WGS) entry which is preliminary data.</text>
</comment>